<feature type="region of interest" description="Disordered" evidence="4">
    <location>
        <begin position="144"/>
        <end position="185"/>
    </location>
</feature>
<dbReference type="Proteomes" id="UP001632038">
    <property type="component" value="Unassembled WGS sequence"/>
</dbReference>
<dbReference type="PANTHER" id="PTHR21109:SF27">
    <property type="entry name" value="30S RIBOSOMAL PROTEIN S21, CHLOROPLASTIC"/>
    <property type="match status" value="1"/>
</dbReference>
<feature type="compositionally biased region" description="Basic and acidic residues" evidence="4">
    <location>
        <begin position="147"/>
        <end position="159"/>
    </location>
</feature>
<feature type="compositionally biased region" description="Low complexity" evidence="4">
    <location>
        <begin position="1"/>
        <end position="14"/>
    </location>
</feature>
<gene>
    <name evidence="5" type="ORF">CASFOL_037867</name>
</gene>
<evidence type="ECO:0000313" key="5">
    <source>
        <dbReference type="EMBL" id="KAL3617546.1"/>
    </source>
</evidence>
<proteinExistence type="inferred from homology"/>
<evidence type="ECO:0000256" key="4">
    <source>
        <dbReference type="SAM" id="MobiDB-lite"/>
    </source>
</evidence>
<dbReference type="NCBIfam" id="TIGR00030">
    <property type="entry name" value="S21p"/>
    <property type="match status" value="1"/>
</dbReference>
<dbReference type="InterPro" id="IPR038380">
    <property type="entry name" value="Ribosomal_bS21_sf"/>
</dbReference>
<comment type="similarity">
    <text evidence="1">Belongs to the bacterial ribosomal protein bS21 family.</text>
</comment>
<dbReference type="GO" id="GO:1990904">
    <property type="term" value="C:ribonucleoprotein complex"/>
    <property type="evidence" value="ECO:0007669"/>
    <property type="project" value="UniProtKB-KW"/>
</dbReference>
<dbReference type="PANTHER" id="PTHR21109">
    <property type="entry name" value="MITOCHONDRIAL 28S RIBOSOMAL PROTEIN S21"/>
    <property type="match status" value="1"/>
</dbReference>
<keyword evidence="6" id="KW-1185">Reference proteome</keyword>
<dbReference type="HAMAP" id="MF_00358">
    <property type="entry name" value="Ribosomal_bS21"/>
    <property type="match status" value="1"/>
</dbReference>
<dbReference type="Gene3D" id="1.20.5.1150">
    <property type="entry name" value="Ribosomal protein S8"/>
    <property type="match status" value="1"/>
</dbReference>
<comment type="caution">
    <text evidence="5">The sequence shown here is derived from an EMBL/GenBank/DDBJ whole genome shotgun (WGS) entry which is preliminary data.</text>
</comment>
<feature type="region of interest" description="Disordered" evidence="4">
    <location>
        <begin position="1"/>
        <end position="30"/>
    </location>
</feature>
<evidence type="ECO:0000256" key="3">
    <source>
        <dbReference type="ARBA" id="ARBA00023274"/>
    </source>
</evidence>
<evidence type="ECO:0008006" key="7">
    <source>
        <dbReference type="Google" id="ProtNLM"/>
    </source>
</evidence>
<keyword evidence="3" id="KW-0687">Ribonucleoprotein</keyword>
<evidence type="ECO:0000313" key="6">
    <source>
        <dbReference type="Proteomes" id="UP001632038"/>
    </source>
</evidence>
<dbReference type="PRINTS" id="PR00976">
    <property type="entry name" value="RIBOSOMALS21"/>
</dbReference>
<dbReference type="AlphaFoldDB" id="A0ABD3BKI7"/>
<dbReference type="Pfam" id="PF01165">
    <property type="entry name" value="Ribosomal_S21"/>
    <property type="match status" value="1"/>
</dbReference>
<feature type="compositionally biased region" description="Basic and acidic residues" evidence="4">
    <location>
        <begin position="170"/>
        <end position="184"/>
    </location>
</feature>
<dbReference type="GO" id="GO:0005840">
    <property type="term" value="C:ribosome"/>
    <property type="evidence" value="ECO:0007669"/>
    <property type="project" value="UniProtKB-KW"/>
</dbReference>
<protein>
    <recommendedName>
        <fullName evidence="7">Ribosomal protein S21</fullName>
    </recommendedName>
</protein>
<keyword evidence="2" id="KW-0689">Ribosomal protein</keyword>
<dbReference type="EMBL" id="JAVIJP010000081">
    <property type="protein sequence ID" value="KAL3617546.1"/>
    <property type="molecule type" value="Genomic_DNA"/>
</dbReference>
<dbReference type="InterPro" id="IPR001911">
    <property type="entry name" value="Ribosomal_bS21"/>
</dbReference>
<name>A0ABD3BKI7_9LAMI</name>
<feature type="region of interest" description="Disordered" evidence="4">
    <location>
        <begin position="52"/>
        <end position="75"/>
    </location>
</feature>
<evidence type="ECO:0000256" key="1">
    <source>
        <dbReference type="ARBA" id="ARBA00006640"/>
    </source>
</evidence>
<sequence>MASSKLIPLSSIPPQTLLPTPKPSSPQQLHLKPFKTPSSLLLRTTQLPMIPISLPKPSSITSTNEGEEERESPNHHRLYEYSSDSLTVAFPSLKFSNILFFNSAYNIQVVVGEHEPEENLINRFRRDVLRAGVLQECKRRRFFESSQEERKRKTREAAKRNRKRRPPPKVPREDKAQALKKKEDTDDDNWEFLDIDLPYIR</sequence>
<organism evidence="5 6">
    <name type="scientific">Castilleja foliolosa</name>
    <dbReference type="NCBI Taxonomy" id="1961234"/>
    <lineage>
        <taxon>Eukaryota</taxon>
        <taxon>Viridiplantae</taxon>
        <taxon>Streptophyta</taxon>
        <taxon>Embryophyta</taxon>
        <taxon>Tracheophyta</taxon>
        <taxon>Spermatophyta</taxon>
        <taxon>Magnoliopsida</taxon>
        <taxon>eudicotyledons</taxon>
        <taxon>Gunneridae</taxon>
        <taxon>Pentapetalae</taxon>
        <taxon>asterids</taxon>
        <taxon>lamiids</taxon>
        <taxon>Lamiales</taxon>
        <taxon>Orobanchaceae</taxon>
        <taxon>Pedicularideae</taxon>
        <taxon>Castillejinae</taxon>
        <taxon>Castilleja</taxon>
    </lineage>
</organism>
<evidence type="ECO:0000256" key="2">
    <source>
        <dbReference type="ARBA" id="ARBA00022980"/>
    </source>
</evidence>
<reference evidence="6" key="1">
    <citation type="journal article" date="2024" name="IScience">
        <title>Strigolactones Initiate the Formation of Haustorium-like Structures in Castilleja.</title>
        <authorList>
            <person name="Buerger M."/>
            <person name="Peterson D."/>
            <person name="Chory J."/>
        </authorList>
    </citation>
    <scope>NUCLEOTIDE SEQUENCE [LARGE SCALE GENOMIC DNA]</scope>
</reference>
<accession>A0ABD3BKI7</accession>